<dbReference type="Pfam" id="PF19300">
    <property type="entry name" value="BPD_transp_1_N"/>
    <property type="match status" value="1"/>
</dbReference>
<keyword evidence="4 7" id="KW-0812">Transmembrane</keyword>
<gene>
    <name evidence="9" type="ORF">METZ01_LOCUS162302</name>
</gene>
<feature type="transmembrane region" description="Helical" evidence="7">
    <location>
        <begin position="306"/>
        <end position="329"/>
    </location>
</feature>
<comment type="subcellular location">
    <subcellularLocation>
        <location evidence="1">Cell membrane</location>
        <topology evidence="1">Multi-pass membrane protein</topology>
    </subcellularLocation>
</comment>
<dbReference type="GO" id="GO:0005886">
    <property type="term" value="C:plasma membrane"/>
    <property type="evidence" value="ECO:0007669"/>
    <property type="project" value="UniProtKB-SubCell"/>
</dbReference>
<dbReference type="PANTHER" id="PTHR43163:SF6">
    <property type="entry name" value="DIPEPTIDE TRANSPORT SYSTEM PERMEASE PROTEIN DPPB-RELATED"/>
    <property type="match status" value="1"/>
</dbReference>
<evidence type="ECO:0000256" key="2">
    <source>
        <dbReference type="ARBA" id="ARBA00022448"/>
    </source>
</evidence>
<keyword evidence="2" id="KW-0813">Transport</keyword>
<evidence type="ECO:0000256" key="1">
    <source>
        <dbReference type="ARBA" id="ARBA00004651"/>
    </source>
</evidence>
<feature type="transmembrane region" description="Helical" evidence="7">
    <location>
        <begin position="200"/>
        <end position="219"/>
    </location>
</feature>
<dbReference type="PROSITE" id="PS50928">
    <property type="entry name" value="ABC_TM1"/>
    <property type="match status" value="1"/>
</dbReference>
<reference evidence="9" key="1">
    <citation type="submission" date="2018-05" db="EMBL/GenBank/DDBJ databases">
        <authorList>
            <person name="Lanie J.A."/>
            <person name="Ng W.-L."/>
            <person name="Kazmierczak K.M."/>
            <person name="Andrzejewski T.M."/>
            <person name="Davidsen T.M."/>
            <person name="Wayne K.J."/>
            <person name="Tettelin H."/>
            <person name="Glass J.I."/>
            <person name="Rusch D."/>
            <person name="Podicherti R."/>
            <person name="Tsui H.-C.T."/>
            <person name="Winkler M.E."/>
        </authorList>
    </citation>
    <scope>NUCLEOTIDE SEQUENCE</scope>
</reference>
<dbReference type="EMBL" id="UINC01028448">
    <property type="protein sequence ID" value="SVB09448.1"/>
    <property type="molecule type" value="Genomic_DNA"/>
</dbReference>
<keyword evidence="3" id="KW-1003">Cell membrane</keyword>
<feature type="transmembrane region" description="Helical" evidence="7">
    <location>
        <begin position="162"/>
        <end position="188"/>
    </location>
</feature>
<keyword evidence="5 7" id="KW-1133">Transmembrane helix</keyword>
<evidence type="ECO:0000256" key="7">
    <source>
        <dbReference type="SAM" id="Phobius"/>
    </source>
</evidence>
<dbReference type="InterPro" id="IPR045621">
    <property type="entry name" value="BPD_transp_1_N"/>
</dbReference>
<dbReference type="InterPro" id="IPR035906">
    <property type="entry name" value="MetI-like_sf"/>
</dbReference>
<proteinExistence type="predicted"/>
<feature type="transmembrane region" description="Helical" evidence="7">
    <location>
        <begin position="39"/>
        <end position="59"/>
    </location>
</feature>
<feature type="domain" description="ABC transmembrane type-1" evidence="8">
    <location>
        <begin position="126"/>
        <end position="329"/>
    </location>
</feature>
<evidence type="ECO:0000256" key="4">
    <source>
        <dbReference type="ARBA" id="ARBA00022692"/>
    </source>
</evidence>
<dbReference type="InterPro" id="IPR000515">
    <property type="entry name" value="MetI-like"/>
</dbReference>
<evidence type="ECO:0000256" key="6">
    <source>
        <dbReference type="ARBA" id="ARBA00023136"/>
    </source>
</evidence>
<dbReference type="Gene3D" id="1.10.3720.10">
    <property type="entry name" value="MetI-like"/>
    <property type="match status" value="1"/>
</dbReference>
<dbReference type="AlphaFoldDB" id="A0A382B6R9"/>
<evidence type="ECO:0000313" key="9">
    <source>
        <dbReference type="EMBL" id="SVB09448.1"/>
    </source>
</evidence>
<sequence length="346" mass="37926">MQNVGFGIKCGQVVESEVRYSIAHDLSKGDMTTFIVRRFLWLPVLLAIVSFVTFVLGLYGPGDPAEVRLGTRATPEAIERVREQLGLDRNLFVQYSSYVWDFIRGDLGDSYIFQGRTVRELVIPKVWISAQLGFAAMLISVGLGVPLGLFTAYKQGTWLDTVLVSISLVFVATPVFISAPFLILFFAVKLGIFPVSGWDGFFSTSLIMPALVMGTPGIAGMTRLTRASAVDVLSQEYIRTARAKGLSEVTVQMRHVLKNALMPVVTILGLSLAGLVEGAFITETIFGIPGIGRLAVDSIFNRDYPVIMALVIIVATVFVLANLLVDLLYGFLDPRTRQRLDNYGTT</sequence>
<evidence type="ECO:0000256" key="5">
    <source>
        <dbReference type="ARBA" id="ARBA00022989"/>
    </source>
</evidence>
<dbReference type="CDD" id="cd06261">
    <property type="entry name" value="TM_PBP2"/>
    <property type="match status" value="1"/>
</dbReference>
<protein>
    <recommendedName>
        <fullName evidence="8">ABC transmembrane type-1 domain-containing protein</fullName>
    </recommendedName>
</protein>
<keyword evidence="6 7" id="KW-0472">Membrane</keyword>
<accession>A0A382B6R9</accession>
<dbReference type="PANTHER" id="PTHR43163">
    <property type="entry name" value="DIPEPTIDE TRANSPORT SYSTEM PERMEASE PROTEIN DPPB-RELATED"/>
    <property type="match status" value="1"/>
</dbReference>
<organism evidence="9">
    <name type="scientific">marine metagenome</name>
    <dbReference type="NCBI Taxonomy" id="408172"/>
    <lineage>
        <taxon>unclassified sequences</taxon>
        <taxon>metagenomes</taxon>
        <taxon>ecological metagenomes</taxon>
    </lineage>
</organism>
<name>A0A382B6R9_9ZZZZ</name>
<feature type="transmembrane region" description="Helical" evidence="7">
    <location>
        <begin position="260"/>
        <end position="286"/>
    </location>
</feature>
<dbReference type="SUPFAM" id="SSF161098">
    <property type="entry name" value="MetI-like"/>
    <property type="match status" value="1"/>
</dbReference>
<evidence type="ECO:0000256" key="3">
    <source>
        <dbReference type="ARBA" id="ARBA00022475"/>
    </source>
</evidence>
<feature type="transmembrane region" description="Helical" evidence="7">
    <location>
        <begin position="126"/>
        <end position="150"/>
    </location>
</feature>
<dbReference type="GO" id="GO:0055085">
    <property type="term" value="P:transmembrane transport"/>
    <property type="evidence" value="ECO:0007669"/>
    <property type="project" value="InterPro"/>
</dbReference>
<evidence type="ECO:0000259" key="8">
    <source>
        <dbReference type="PROSITE" id="PS50928"/>
    </source>
</evidence>
<dbReference type="Pfam" id="PF00528">
    <property type="entry name" value="BPD_transp_1"/>
    <property type="match status" value="1"/>
</dbReference>